<dbReference type="EMBL" id="JACGWK010000003">
    <property type="protein sequence ID" value="KAL0364271.1"/>
    <property type="molecule type" value="Genomic_DNA"/>
</dbReference>
<accession>A0AAW2Q985</accession>
<dbReference type="InterPro" id="IPR011989">
    <property type="entry name" value="ARM-like"/>
</dbReference>
<evidence type="ECO:0000313" key="2">
    <source>
        <dbReference type="EMBL" id="KAL0364271.1"/>
    </source>
</evidence>
<dbReference type="SUPFAM" id="SSF48371">
    <property type="entry name" value="ARM repeat"/>
    <property type="match status" value="2"/>
</dbReference>
<sequence length="388" mass="44643">MIKQIFGKIPRKHSKSAGEPSPSSSSLTTSKRSEGGNKRLSSAVDDVISAPYSVLSIGNNPEDKFVRDKNSRLNGNLVSASYEALPSFRDVPTSEKQLLFIRKVKMCCVEFDFTDPTKNLKEKEIKRQTLLELVEYMTSTTGKFTETVMQEVVKMVSVNIFREFTPQPRENKLVDGVDLEEDEPAMDPAWPHCKLYPREREYLKTILHRIYGKFMVHRPFIRKAINNIFYHFIFETEKHNGVAEFLEVLGSIINGFALPLKEEHKLFLVRTLIPLHKPKCGGEGLVFVEQRPHREPDQAKPQGYTSHNLPSLEKNARHHWNQAVHSLTLNVRKIFYDLDPDLFKACQIKFQNDEAKENEVKERREAIWKRLEEVAAEKAASNQPILVP</sequence>
<dbReference type="PANTHER" id="PTHR10257:SF66">
    <property type="entry name" value="SERINE_THREONINE PROTEIN PHOSPHATASE 2A 59 KDA REGULATORY SUBUNIT B' ETA ISOFORM"/>
    <property type="match status" value="1"/>
</dbReference>
<dbReference type="GO" id="GO:0019888">
    <property type="term" value="F:protein phosphatase regulator activity"/>
    <property type="evidence" value="ECO:0007669"/>
    <property type="project" value="InterPro"/>
</dbReference>
<feature type="compositionally biased region" description="Low complexity" evidence="1">
    <location>
        <begin position="17"/>
        <end position="30"/>
    </location>
</feature>
<dbReference type="Pfam" id="PF01603">
    <property type="entry name" value="B56"/>
    <property type="match status" value="3"/>
</dbReference>
<dbReference type="InterPro" id="IPR002554">
    <property type="entry name" value="PP2A_B56"/>
</dbReference>
<dbReference type="AlphaFoldDB" id="A0AAW2Q985"/>
<name>A0AAW2Q985_9LAMI</name>
<dbReference type="InterPro" id="IPR016024">
    <property type="entry name" value="ARM-type_fold"/>
</dbReference>
<dbReference type="GO" id="GO:0007165">
    <property type="term" value="P:signal transduction"/>
    <property type="evidence" value="ECO:0007669"/>
    <property type="project" value="InterPro"/>
</dbReference>
<proteinExistence type="predicted"/>
<gene>
    <name evidence="2" type="ORF">Sangu_0524700</name>
</gene>
<protein>
    <submittedName>
        <fullName evidence="2">Serine/threonine protein phosphatase 2A regulatory subunit B' eta isoform</fullName>
    </submittedName>
</protein>
<comment type="caution">
    <text evidence="2">The sequence shown here is derived from an EMBL/GenBank/DDBJ whole genome shotgun (WGS) entry which is preliminary data.</text>
</comment>
<organism evidence="2">
    <name type="scientific">Sesamum angustifolium</name>
    <dbReference type="NCBI Taxonomy" id="2727405"/>
    <lineage>
        <taxon>Eukaryota</taxon>
        <taxon>Viridiplantae</taxon>
        <taxon>Streptophyta</taxon>
        <taxon>Embryophyta</taxon>
        <taxon>Tracheophyta</taxon>
        <taxon>Spermatophyta</taxon>
        <taxon>Magnoliopsida</taxon>
        <taxon>eudicotyledons</taxon>
        <taxon>Gunneridae</taxon>
        <taxon>Pentapetalae</taxon>
        <taxon>asterids</taxon>
        <taxon>lamiids</taxon>
        <taxon>Lamiales</taxon>
        <taxon>Pedaliaceae</taxon>
        <taxon>Sesamum</taxon>
    </lineage>
</organism>
<dbReference type="GO" id="GO:0000159">
    <property type="term" value="C:protein phosphatase type 2A complex"/>
    <property type="evidence" value="ECO:0007669"/>
    <property type="project" value="InterPro"/>
</dbReference>
<reference evidence="2" key="2">
    <citation type="journal article" date="2024" name="Plant">
        <title>Genomic evolution and insights into agronomic trait innovations of Sesamum species.</title>
        <authorList>
            <person name="Miao H."/>
            <person name="Wang L."/>
            <person name="Qu L."/>
            <person name="Liu H."/>
            <person name="Sun Y."/>
            <person name="Le M."/>
            <person name="Wang Q."/>
            <person name="Wei S."/>
            <person name="Zheng Y."/>
            <person name="Lin W."/>
            <person name="Duan Y."/>
            <person name="Cao H."/>
            <person name="Xiong S."/>
            <person name="Wang X."/>
            <person name="Wei L."/>
            <person name="Li C."/>
            <person name="Ma Q."/>
            <person name="Ju M."/>
            <person name="Zhao R."/>
            <person name="Li G."/>
            <person name="Mu C."/>
            <person name="Tian Q."/>
            <person name="Mei H."/>
            <person name="Zhang T."/>
            <person name="Gao T."/>
            <person name="Zhang H."/>
        </authorList>
    </citation>
    <scope>NUCLEOTIDE SEQUENCE</scope>
    <source>
        <strain evidence="2">G01</strain>
    </source>
</reference>
<dbReference type="Gene3D" id="1.25.10.10">
    <property type="entry name" value="Leucine-rich Repeat Variant"/>
    <property type="match status" value="3"/>
</dbReference>
<feature type="region of interest" description="Disordered" evidence="1">
    <location>
        <begin position="1"/>
        <end position="41"/>
    </location>
</feature>
<reference evidence="2" key="1">
    <citation type="submission" date="2020-06" db="EMBL/GenBank/DDBJ databases">
        <authorList>
            <person name="Li T."/>
            <person name="Hu X."/>
            <person name="Zhang T."/>
            <person name="Song X."/>
            <person name="Zhang H."/>
            <person name="Dai N."/>
            <person name="Sheng W."/>
            <person name="Hou X."/>
            <person name="Wei L."/>
        </authorList>
    </citation>
    <scope>NUCLEOTIDE SEQUENCE</scope>
    <source>
        <strain evidence="2">G01</strain>
        <tissue evidence="2">Leaf</tissue>
    </source>
</reference>
<dbReference type="PANTHER" id="PTHR10257">
    <property type="entry name" value="SERINE/THREONINE PROTEIN PHOSPHATASE 2A PP2A REGULATORY SUBUNIT B"/>
    <property type="match status" value="1"/>
</dbReference>
<evidence type="ECO:0000256" key="1">
    <source>
        <dbReference type="SAM" id="MobiDB-lite"/>
    </source>
</evidence>